<dbReference type="Proteomes" id="UP000807769">
    <property type="component" value="Unassembled WGS sequence"/>
</dbReference>
<gene>
    <name evidence="1" type="ORF">BJ212DRAFT_1294760</name>
</gene>
<dbReference type="Gene3D" id="3.40.50.2300">
    <property type="match status" value="1"/>
</dbReference>
<dbReference type="OrthoDB" id="1654885at2759"/>
<evidence type="ECO:0000313" key="2">
    <source>
        <dbReference type="Proteomes" id="UP000807769"/>
    </source>
</evidence>
<sequence length="367" mass="42164">MWFHDPHIIIQNMLTNPDFKDEMDYVPYWEFIGEGDDAKCQWHNMMSGNWAWDQVVPAGACRSGLARGAKWWYNMYQPVHVEVGWLDMPNDGTICTSQCISGLAGHAKWWYNMHQPVHVEKKIERANDQYCSNLAMKINTKLGGVNSLPRSGVLEKLESSPFMVMRSGPARHAKWWYNMHQPMHVEKIERANDQYCLNLAMNTSLKFDEISLIWTSICYIWPAHFYMYRLVHIVPPFGMSGRPTSTYTSWYILYHHFACPAGPLLHAPAGAYYTTIWHIRPAHFYIHWLVHIVPAFGTSGWPTSTYTGWCILYHHLACLAGPLPMIMNGELSSFSGTPDLGSELMPPSLVLILPNKSMVHTETEIEI</sequence>
<dbReference type="EMBL" id="JABBWG010000001">
    <property type="protein sequence ID" value="KAG1827508.1"/>
    <property type="molecule type" value="Genomic_DNA"/>
</dbReference>
<organism evidence="1 2">
    <name type="scientific">Suillus subaureus</name>
    <dbReference type="NCBI Taxonomy" id="48587"/>
    <lineage>
        <taxon>Eukaryota</taxon>
        <taxon>Fungi</taxon>
        <taxon>Dikarya</taxon>
        <taxon>Basidiomycota</taxon>
        <taxon>Agaricomycotina</taxon>
        <taxon>Agaricomycetes</taxon>
        <taxon>Agaricomycetidae</taxon>
        <taxon>Boletales</taxon>
        <taxon>Suillineae</taxon>
        <taxon>Suillaceae</taxon>
        <taxon>Suillus</taxon>
    </lineage>
</organism>
<dbReference type="Pfam" id="PF18759">
    <property type="entry name" value="Plavaka"/>
    <property type="match status" value="1"/>
</dbReference>
<proteinExistence type="predicted"/>
<evidence type="ECO:0000313" key="1">
    <source>
        <dbReference type="EMBL" id="KAG1827508.1"/>
    </source>
</evidence>
<dbReference type="RefSeq" id="XP_041200355.1">
    <property type="nucleotide sequence ID" value="XM_041332247.1"/>
</dbReference>
<protein>
    <submittedName>
        <fullName evidence="1">Uncharacterized protein</fullName>
    </submittedName>
</protein>
<accession>A0A9P7EPM7</accession>
<name>A0A9P7EPM7_9AGAM</name>
<reference evidence="1" key="1">
    <citation type="journal article" date="2020" name="New Phytol.">
        <title>Comparative genomics reveals dynamic genome evolution in host specialist ectomycorrhizal fungi.</title>
        <authorList>
            <person name="Lofgren L.A."/>
            <person name="Nguyen N.H."/>
            <person name="Vilgalys R."/>
            <person name="Ruytinx J."/>
            <person name="Liao H.L."/>
            <person name="Branco S."/>
            <person name="Kuo A."/>
            <person name="LaButti K."/>
            <person name="Lipzen A."/>
            <person name="Andreopoulos W."/>
            <person name="Pangilinan J."/>
            <person name="Riley R."/>
            <person name="Hundley H."/>
            <person name="Na H."/>
            <person name="Barry K."/>
            <person name="Grigoriev I.V."/>
            <person name="Stajich J.E."/>
            <person name="Kennedy P.G."/>
        </authorList>
    </citation>
    <scope>NUCLEOTIDE SEQUENCE</scope>
    <source>
        <strain evidence="1">MN1</strain>
    </source>
</reference>
<dbReference type="AlphaFoldDB" id="A0A9P7EPM7"/>
<comment type="caution">
    <text evidence="1">The sequence shown here is derived from an EMBL/GenBank/DDBJ whole genome shotgun (WGS) entry which is preliminary data.</text>
</comment>
<dbReference type="InterPro" id="IPR041078">
    <property type="entry name" value="Plavaka"/>
</dbReference>
<dbReference type="GeneID" id="64626264"/>
<keyword evidence="2" id="KW-1185">Reference proteome</keyword>